<protein>
    <recommendedName>
        <fullName evidence="2">LRAT domain-containing protein</fullName>
    </recommendedName>
</protein>
<organism evidence="1">
    <name type="scientific">Homalodisca liturata</name>
    <dbReference type="NCBI Taxonomy" id="320908"/>
    <lineage>
        <taxon>Eukaryota</taxon>
        <taxon>Metazoa</taxon>
        <taxon>Ecdysozoa</taxon>
        <taxon>Arthropoda</taxon>
        <taxon>Hexapoda</taxon>
        <taxon>Insecta</taxon>
        <taxon>Pterygota</taxon>
        <taxon>Neoptera</taxon>
        <taxon>Paraneoptera</taxon>
        <taxon>Hemiptera</taxon>
        <taxon>Auchenorrhyncha</taxon>
        <taxon>Membracoidea</taxon>
        <taxon>Cicadellidae</taxon>
        <taxon>Cicadellinae</taxon>
        <taxon>Proconiini</taxon>
        <taxon>Homalodisca</taxon>
    </lineage>
</organism>
<name>A0A1B6HLL9_9HEMI</name>
<dbReference type="EMBL" id="GECU01032127">
    <property type="protein sequence ID" value="JAS75579.1"/>
    <property type="molecule type" value="Transcribed_RNA"/>
</dbReference>
<sequence>MGTSHTASLDFLDMRAGDVISCHLNSFLGSRGPKHWMLATSPDTVIHTVATGTKNFSTTAYIREIHYSGVGGCNTGSCQNWGQNYNGRTREEAVADAMKYKDRVYYYDVIRCNCQHWVNKWTKGAGGFSSSSVMWAMPNCKAY</sequence>
<dbReference type="AlphaFoldDB" id="A0A1B6HLL9"/>
<dbReference type="Gene3D" id="3.90.1720.10">
    <property type="entry name" value="endopeptidase domain like (from Nostoc punctiforme)"/>
    <property type="match status" value="1"/>
</dbReference>
<accession>A0A1B6HLL9</accession>
<gene>
    <name evidence="1" type="ORF">g.20648</name>
</gene>
<proteinExistence type="predicted"/>
<reference evidence="1" key="1">
    <citation type="submission" date="2015-11" db="EMBL/GenBank/DDBJ databases">
        <title>De novo transcriptome assembly of four potential Pierce s Disease insect vectors from Arizona vineyards.</title>
        <authorList>
            <person name="Tassone E.E."/>
        </authorList>
    </citation>
    <scope>NUCLEOTIDE SEQUENCE</scope>
</reference>
<evidence type="ECO:0008006" key="2">
    <source>
        <dbReference type="Google" id="ProtNLM"/>
    </source>
</evidence>
<evidence type="ECO:0000313" key="1">
    <source>
        <dbReference type="EMBL" id="JAS75579.1"/>
    </source>
</evidence>